<feature type="transmembrane region" description="Helical" evidence="5">
    <location>
        <begin position="90"/>
        <end position="110"/>
    </location>
</feature>
<dbReference type="InterPro" id="IPR007300">
    <property type="entry name" value="CidB/LrgB"/>
</dbReference>
<evidence type="ECO:0000256" key="5">
    <source>
        <dbReference type="SAM" id="Phobius"/>
    </source>
</evidence>
<comment type="caution">
    <text evidence="6">The sequence shown here is derived from an EMBL/GenBank/DDBJ whole genome shotgun (WGS) entry which is preliminary data.</text>
</comment>
<sequence>MISSLSLGIVLTLFIYMLSKILAKRYPYLWLSPLIICPVTLVLFLSVFHVNYATYARGAHYISLLLGPATVAFAVPIYKNRALIKQYATAILGSLIIGVIIAFTSSYFLAKSLNFSSQMVHSMMPRSITTPIAMDLSTMLGGQPNLTAIFVIVTGLAGSIVGPLVIRFMRIRSASARGLLLGMGAHGCGTSTAFSIGELEGSFASVAMILAALVSIILSIFFF</sequence>
<proteinExistence type="predicted"/>
<evidence type="ECO:0000256" key="4">
    <source>
        <dbReference type="ARBA" id="ARBA00023136"/>
    </source>
</evidence>
<keyword evidence="2 5" id="KW-0812">Transmembrane</keyword>
<keyword evidence="3 5" id="KW-1133">Transmembrane helix</keyword>
<feature type="transmembrane region" description="Helical" evidence="5">
    <location>
        <begin position="203"/>
        <end position="222"/>
    </location>
</feature>
<feature type="transmembrane region" description="Helical" evidence="5">
    <location>
        <begin position="146"/>
        <end position="166"/>
    </location>
</feature>
<keyword evidence="7" id="KW-1185">Reference proteome</keyword>
<dbReference type="Pfam" id="PF04172">
    <property type="entry name" value="LrgB"/>
    <property type="match status" value="1"/>
</dbReference>
<reference evidence="6 7" key="1">
    <citation type="submission" date="2024-04" db="EMBL/GenBank/DDBJ databases">
        <authorList>
            <person name="Wu Y.S."/>
            <person name="Zhang L."/>
        </authorList>
    </citation>
    <scope>NUCLEOTIDE SEQUENCE [LARGE SCALE GENOMIC DNA]</scope>
    <source>
        <strain evidence="6 7">KG-01</strain>
    </source>
</reference>
<accession>A0ABU9LJ10</accession>
<name>A0ABU9LJ10_9BACL</name>
<feature type="transmembrane region" description="Helical" evidence="5">
    <location>
        <begin position="58"/>
        <end position="78"/>
    </location>
</feature>
<feature type="transmembrane region" description="Helical" evidence="5">
    <location>
        <begin position="30"/>
        <end position="52"/>
    </location>
</feature>
<evidence type="ECO:0000313" key="6">
    <source>
        <dbReference type="EMBL" id="MEL5987903.1"/>
    </source>
</evidence>
<protein>
    <submittedName>
        <fullName evidence="6">LrgB family protein</fullName>
    </submittedName>
</protein>
<organism evidence="6 7">
    <name type="scientific">Kurthia gibsonii</name>
    <dbReference type="NCBI Taxonomy" id="33946"/>
    <lineage>
        <taxon>Bacteria</taxon>
        <taxon>Bacillati</taxon>
        <taxon>Bacillota</taxon>
        <taxon>Bacilli</taxon>
        <taxon>Bacillales</taxon>
        <taxon>Caryophanaceae</taxon>
        <taxon>Kurthia</taxon>
    </lineage>
</organism>
<evidence type="ECO:0000256" key="2">
    <source>
        <dbReference type="ARBA" id="ARBA00022692"/>
    </source>
</evidence>
<evidence type="ECO:0000313" key="7">
    <source>
        <dbReference type="Proteomes" id="UP001398420"/>
    </source>
</evidence>
<dbReference type="RefSeq" id="WP_068453326.1">
    <property type="nucleotide sequence ID" value="NZ_CP147847.1"/>
</dbReference>
<dbReference type="PANTHER" id="PTHR30249">
    <property type="entry name" value="PUTATIVE SEROTONIN TRANSPORTER"/>
    <property type="match status" value="1"/>
</dbReference>
<dbReference type="EMBL" id="JBCEWA010000004">
    <property type="protein sequence ID" value="MEL5987903.1"/>
    <property type="molecule type" value="Genomic_DNA"/>
</dbReference>
<dbReference type="PANTHER" id="PTHR30249:SF3">
    <property type="entry name" value="MUREIN HYDROLASE EXPORT REGULATOR"/>
    <property type="match status" value="1"/>
</dbReference>
<feature type="transmembrane region" description="Helical" evidence="5">
    <location>
        <begin position="6"/>
        <end position="23"/>
    </location>
</feature>
<keyword evidence="4 5" id="KW-0472">Membrane</keyword>
<evidence type="ECO:0000256" key="1">
    <source>
        <dbReference type="ARBA" id="ARBA00004141"/>
    </source>
</evidence>
<dbReference type="Proteomes" id="UP001398420">
    <property type="component" value="Unassembled WGS sequence"/>
</dbReference>
<feature type="transmembrane region" description="Helical" evidence="5">
    <location>
        <begin position="178"/>
        <end position="197"/>
    </location>
</feature>
<evidence type="ECO:0000256" key="3">
    <source>
        <dbReference type="ARBA" id="ARBA00022989"/>
    </source>
</evidence>
<gene>
    <name evidence="6" type="ORF">AAF454_05690</name>
</gene>
<comment type="subcellular location">
    <subcellularLocation>
        <location evidence="1">Membrane</location>
        <topology evidence="1">Multi-pass membrane protein</topology>
    </subcellularLocation>
</comment>